<comment type="caution">
    <text evidence="5">The sequence shown here is derived from an EMBL/GenBank/DDBJ whole genome shotgun (WGS) entry which is preliminary data.</text>
</comment>
<dbReference type="GO" id="GO:0005886">
    <property type="term" value="C:plasma membrane"/>
    <property type="evidence" value="ECO:0007669"/>
    <property type="project" value="TreeGrafter"/>
</dbReference>
<evidence type="ECO:0000256" key="1">
    <source>
        <dbReference type="ARBA" id="ARBA00006611"/>
    </source>
</evidence>
<reference evidence="5" key="2">
    <citation type="submission" date="2020-02" db="EMBL/GenBank/DDBJ databases">
        <authorList>
            <consortium name="NCBI Pathogen Detection Project"/>
        </authorList>
    </citation>
    <scope>NUCLEOTIDE SEQUENCE</scope>
    <source>
        <strain evidence="5">MA.CK_00/00004035</strain>
    </source>
</reference>
<dbReference type="Pfam" id="PF00437">
    <property type="entry name" value="T2SSE"/>
    <property type="match status" value="1"/>
</dbReference>
<feature type="non-terminal residue" evidence="5">
    <location>
        <position position="429"/>
    </location>
</feature>
<sequence length="429" mass="47615">MTRGNQYQDEDSGVLLYHNPETRETEILIDEHRRNQSAVQTLVMRLLGEHARSSTRFVSRSVLQNCRQAQVRQAASNEPGLSLKDLADVSQRQAEVLGYFQTARQIGSSDIHVTTSPGLTRIEMRVHGDLVTVAELGEQDGESLAATIILSMCDVTEVQFFPMRKQDGRVAVTFLKKVGLFGARYSHTPTADGLHFVMRTINDDSDRVPSLAQLGFLPAQVVLVQRILRLPEGMVILSGPTGSGKSTTLRSFSRIWLERTGFLKRLLTVEDPPEGRIAGAIQTPIICDKADEAEVRRAWERAISSALRLDPDAIMPGELRDLISILAGIFAAQTGHLVMSTLHTNSALSIPERMITMGVEAALILDAQLMVGLISQRLVKTLCPHCKVPWAQKKAELSEDQRIYLEKYCSEPGLCCPEDLYFRHPEGCE</sequence>
<dbReference type="PANTHER" id="PTHR30258:SF1">
    <property type="entry name" value="PROTEIN TRANSPORT PROTEIN HOFB HOMOLOG"/>
    <property type="match status" value="1"/>
</dbReference>
<dbReference type="GO" id="GO:0005524">
    <property type="term" value="F:ATP binding"/>
    <property type="evidence" value="ECO:0007669"/>
    <property type="project" value="UniProtKB-KW"/>
</dbReference>
<dbReference type="GO" id="GO:0016887">
    <property type="term" value="F:ATP hydrolysis activity"/>
    <property type="evidence" value="ECO:0007669"/>
    <property type="project" value="TreeGrafter"/>
</dbReference>
<dbReference type="AlphaFoldDB" id="A0A749L516"/>
<comment type="similarity">
    <text evidence="1">Belongs to the GSP E family.</text>
</comment>
<proteinExistence type="inferred from homology"/>
<reference evidence="5" key="1">
    <citation type="journal article" date="2018" name="Genome Biol.">
        <title>SKESA: strategic k-mer extension for scrupulous assemblies.</title>
        <authorList>
            <person name="Souvorov A."/>
            <person name="Agarwala R."/>
            <person name="Lipman D.J."/>
        </authorList>
    </citation>
    <scope>NUCLEOTIDE SEQUENCE</scope>
    <source>
        <strain evidence="5">MA.CK_00/00004035</strain>
    </source>
</reference>
<keyword evidence="2" id="KW-0547">Nucleotide-binding</keyword>
<keyword evidence="3" id="KW-0067">ATP-binding</keyword>
<dbReference type="InterPro" id="IPR001482">
    <property type="entry name" value="T2SS/T4SS_dom"/>
</dbReference>
<evidence type="ECO:0000313" key="5">
    <source>
        <dbReference type="EMBL" id="HAF5759911.1"/>
    </source>
</evidence>
<evidence type="ECO:0000256" key="2">
    <source>
        <dbReference type="ARBA" id="ARBA00022741"/>
    </source>
</evidence>
<dbReference type="PANTHER" id="PTHR30258">
    <property type="entry name" value="TYPE II SECRETION SYSTEM PROTEIN GSPE-RELATED"/>
    <property type="match status" value="1"/>
</dbReference>
<dbReference type="SUPFAM" id="SSF52540">
    <property type="entry name" value="P-loop containing nucleoside triphosphate hydrolases"/>
    <property type="match status" value="1"/>
</dbReference>
<feature type="domain" description="Bacterial type II secretion system protein E" evidence="4">
    <location>
        <begin position="100"/>
        <end position="411"/>
    </location>
</feature>
<evidence type="ECO:0000256" key="3">
    <source>
        <dbReference type="ARBA" id="ARBA00022840"/>
    </source>
</evidence>
<dbReference type="InterPro" id="IPR027417">
    <property type="entry name" value="P-loop_NTPase"/>
</dbReference>
<accession>A0A749L516</accession>
<evidence type="ECO:0000259" key="4">
    <source>
        <dbReference type="Pfam" id="PF00437"/>
    </source>
</evidence>
<dbReference type="EMBL" id="DAAVUQ010000062">
    <property type="protein sequence ID" value="HAF5759911.1"/>
    <property type="molecule type" value="Genomic_DNA"/>
</dbReference>
<organism evidence="5">
    <name type="scientific">Salmonella enterica</name>
    <name type="common">Salmonella choleraesuis</name>
    <dbReference type="NCBI Taxonomy" id="28901"/>
    <lineage>
        <taxon>Bacteria</taxon>
        <taxon>Pseudomonadati</taxon>
        <taxon>Pseudomonadota</taxon>
        <taxon>Gammaproteobacteria</taxon>
        <taxon>Enterobacterales</taxon>
        <taxon>Enterobacteriaceae</taxon>
        <taxon>Salmonella</taxon>
    </lineage>
</organism>
<dbReference type="Gene3D" id="3.40.50.300">
    <property type="entry name" value="P-loop containing nucleotide triphosphate hydrolases"/>
    <property type="match status" value="1"/>
</dbReference>
<protein>
    <submittedName>
        <fullName evidence="5">Pilus assembly protein</fullName>
    </submittedName>
</protein>
<gene>
    <name evidence="5" type="ORF">G8N42_005491</name>
</gene>
<name>A0A749L516_SALER</name>
<dbReference type="Gene3D" id="3.30.450.90">
    <property type="match status" value="1"/>
</dbReference>
<dbReference type="CDD" id="cd01129">
    <property type="entry name" value="PulE-GspE-like"/>
    <property type="match status" value="1"/>
</dbReference>